<gene>
    <name evidence="1" type="ORF">CEXT_157001</name>
</gene>
<accession>A0AAV4P1C6</accession>
<organism evidence="1 2">
    <name type="scientific">Caerostris extrusa</name>
    <name type="common">Bark spider</name>
    <name type="synonym">Caerostris bankana</name>
    <dbReference type="NCBI Taxonomy" id="172846"/>
    <lineage>
        <taxon>Eukaryota</taxon>
        <taxon>Metazoa</taxon>
        <taxon>Ecdysozoa</taxon>
        <taxon>Arthropoda</taxon>
        <taxon>Chelicerata</taxon>
        <taxon>Arachnida</taxon>
        <taxon>Araneae</taxon>
        <taxon>Araneomorphae</taxon>
        <taxon>Entelegynae</taxon>
        <taxon>Araneoidea</taxon>
        <taxon>Araneidae</taxon>
        <taxon>Caerostris</taxon>
    </lineage>
</organism>
<dbReference type="Proteomes" id="UP001054945">
    <property type="component" value="Unassembled WGS sequence"/>
</dbReference>
<comment type="caution">
    <text evidence="1">The sequence shown here is derived from an EMBL/GenBank/DDBJ whole genome shotgun (WGS) entry which is preliminary data.</text>
</comment>
<keyword evidence="2" id="KW-1185">Reference proteome</keyword>
<protein>
    <submittedName>
        <fullName evidence="1">Uncharacterized protein</fullName>
    </submittedName>
</protein>
<reference evidence="1 2" key="1">
    <citation type="submission" date="2021-06" db="EMBL/GenBank/DDBJ databases">
        <title>Caerostris extrusa draft genome.</title>
        <authorList>
            <person name="Kono N."/>
            <person name="Arakawa K."/>
        </authorList>
    </citation>
    <scope>NUCLEOTIDE SEQUENCE [LARGE SCALE GENOMIC DNA]</scope>
</reference>
<evidence type="ECO:0000313" key="1">
    <source>
        <dbReference type="EMBL" id="GIX90006.1"/>
    </source>
</evidence>
<evidence type="ECO:0000313" key="2">
    <source>
        <dbReference type="Proteomes" id="UP001054945"/>
    </source>
</evidence>
<dbReference type="EMBL" id="BPLR01021468">
    <property type="protein sequence ID" value="GIX90006.1"/>
    <property type="molecule type" value="Genomic_DNA"/>
</dbReference>
<dbReference type="AlphaFoldDB" id="A0AAV4P1C6"/>
<proteinExistence type="predicted"/>
<name>A0AAV4P1C6_CAEEX</name>
<sequence length="70" mass="7864">MRCGLIDRTSPPLLIGWRNGQSKGSVIDVEEQDGDALCYQQSFYRPDSQLANSLAIGITDRLPENLLTYY</sequence>